<dbReference type="GO" id="GO:0005886">
    <property type="term" value="C:plasma membrane"/>
    <property type="evidence" value="ECO:0007669"/>
    <property type="project" value="UniProtKB-SubCell"/>
</dbReference>
<evidence type="ECO:0000256" key="1">
    <source>
        <dbReference type="ARBA" id="ARBA00002254"/>
    </source>
</evidence>
<evidence type="ECO:0000256" key="6">
    <source>
        <dbReference type="ARBA" id="ARBA00022692"/>
    </source>
</evidence>
<evidence type="ECO:0000256" key="2">
    <source>
        <dbReference type="ARBA" id="ARBA00004162"/>
    </source>
</evidence>
<comment type="function">
    <text evidence="1 10">Controls the rotational direction of flagella during chemotaxis.</text>
</comment>
<keyword evidence="5 10" id="KW-0145">Chemotaxis</keyword>
<dbReference type="EMBL" id="FQUS01000020">
    <property type="protein sequence ID" value="SHG14620.1"/>
    <property type="molecule type" value="Genomic_DNA"/>
</dbReference>
<name>A0A1M5HF94_9BACT</name>
<dbReference type="Proteomes" id="UP000184041">
    <property type="component" value="Unassembled WGS sequence"/>
</dbReference>
<keyword evidence="6 10" id="KW-0812">Transmembrane</keyword>
<sequence length="164" mass="19233">MDKSTSETDSDSEKKGRFKALKFQRLGKYFLLVLVLGVQAFIAYTIVEKNYESVYNYANSFFPEERGQYELEQIIVNPADTNGHRYLLVELSLELRDKEDEQLIESNLSKIRNSLIEYLSSLPVTDLQGRDRKENLRLELVKIINSTIDQRSVRNLYYSKYVMQ</sequence>
<keyword evidence="11" id="KW-0282">Flagellum</keyword>
<dbReference type="GO" id="GO:0009425">
    <property type="term" value="C:bacterial-type flagellum basal body"/>
    <property type="evidence" value="ECO:0007669"/>
    <property type="project" value="InterPro"/>
</dbReference>
<evidence type="ECO:0000256" key="3">
    <source>
        <dbReference type="ARBA" id="ARBA00008281"/>
    </source>
</evidence>
<keyword evidence="11" id="KW-0969">Cilium</keyword>
<keyword evidence="7 10" id="KW-0283">Flagellar rotation</keyword>
<feature type="transmembrane region" description="Helical" evidence="10">
    <location>
        <begin position="29"/>
        <end position="47"/>
    </location>
</feature>
<dbReference type="InterPro" id="IPR005503">
    <property type="entry name" value="FliL"/>
</dbReference>
<evidence type="ECO:0000256" key="5">
    <source>
        <dbReference type="ARBA" id="ARBA00022500"/>
    </source>
</evidence>
<keyword evidence="4 10" id="KW-1003">Cell membrane</keyword>
<keyword evidence="12" id="KW-1185">Reference proteome</keyword>
<keyword evidence="9 10" id="KW-0472">Membrane</keyword>
<evidence type="ECO:0000313" key="12">
    <source>
        <dbReference type="Proteomes" id="UP000184041"/>
    </source>
</evidence>
<evidence type="ECO:0000256" key="8">
    <source>
        <dbReference type="ARBA" id="ARBA00022989"/>
    </source>
</evidence>
<keyword evidence="11" id="KW-0966">Cell projection</keyword>
<dbReference type="PANTHER" id="PTHR35091:SF2">
    <property type="entry name" value="FLAGELLAR PROTEIN FLIL"/>
    <property type="match status" value="1"/>
</dbReference>
<gene>
    <name evidence="11" type="ORF">SAMN05443144_12024</name>
</gene>
<dbReference type="PANTHER" id="PTHR35091">
    <property type="entry name" value="FLAGELLAR PROTEIN FLIL"/>
    <property type="match status" value="1"/>
</dbReference>
<dbReference type="OrthoDB" id="1524835at2"/>
<evidence type="ECO:0000256" key="10">
    <source>
        <dbReference type="RuleBase" id="RU364125"/>
    </source>
</evidence>
<comment type="similarity">
    <text evidence="3 10">Belongs to the FliL family.</text>
</comment>
<evidence type="ECO:0000256" key="9">
    <source>
        <dbReference type="ARBA" id="ARBA00023136"/>
    </source>
</evidence>
<dbReference type="GO" id="GO:0071978">
    <property type="term" value="P:bacterial-type flagellum-dependent swarming motility"/>
    <property type="evidence" value="ECO:0007669"/>
    <property type="project" value="TreeGrafter"/>
</dbReference>
<dbReference type="STRING" id="1194090.SAMN05443144_12024"/>
<dbReference type="Pfam" id="PF03748">
    <property type="entry name" value="FliL"/>
    <property type="match status" value="1"/>
</dbReference>
<evidence type="ECO:0000256" key="4">
    <source>
        <dbReference type="ARBA" id="ARBA00022475"/>
    </source>
</evidence>
<evidence type="ECO:0000313" key="11">
    <source>
        <dbReference type="EMBL" id="SHG14620.1"/>
    </source>
</evidence>
<keyword evidence="8 10" id="KW-1133">Transmembrane helix</keyword>
<dbReference type="GO" id="GO:0006935">
    <property type="term" value="P:chemotaxis"/>
    <property type="evidence" value="ECO:0007669"/>
    <property type="project" value="UniProtKB-KW"/>
</dbReference>
<protein>
    <recommendedName>
        <fullName evidence="10">Flagellar protein FliL</fullName>
    </recommendedName>
</protein>
<evidence type="ECO:0000256" key="7">
    <source>
        <dbReference type="ARBA" id="ARBA00022779"/>
    </source>
</evidence>
<accession>A0A1M5HF94</accession>
<organism evidence="11 12">
    <name type="scientific">Fodinibius roseus</name>
    <dbReference type="NCBI Taxonomy" id="1194090"/>
    <lineage>
        <taxon>Bacteria</taxon>
        <taxon>Pseudomonadati</taxon>
        <taxon>Balneolota</taxon>
        <taxon>Balneolia</taxon>
        <taxon>Balneolales</taxon>
        <taxon>Balneolaceae</taxon>
        <taxon>Fodinibius</taxon>
    </lineage>
</organism>
<proteinExistence type="inferred from homology"/>
<comment type="subcellular location">
    <subcellularLocation>
        <location evidence="2">Cell membrane</location>
        <topology evidence="2">Single-pass membrane protein</topology>
    </subcellularLocation>
</comment>
<dbReference type="RefSeq" id="WP_073066860.1">
    <property type="nucleotide sequence ID" value="NZ_FQUS01000020.1"/>
</dbReference>
<reference evidence="11 12" key="1">
    <citation type="submission" date="2016-11" db="EMBL/GenBank/DDBJ databases">
        <authorList>
            <person name="Jaros S."/>
            <person name="Januszkiewicz K."/>
            <person name="Wedrychowicz H."/>
        </authorList>
    </citation>
    <scope>NUCLEOTIDE SEQUENCE [LARGE SCALE GENOMIC DNA]</scope>
    <source>
        <strain evidence="11 12">DSM 21986</strain>
    </source>
</reference>
<dbReference type="AlphaFoldDB" id="A0A1M5HF94"/>